<protein>
    <submittedName>
        <fullName evidence="2">Uncharacterized protein</fullName>
    </submittedName>
</protein>
<organism evidence="2 3">
    <name type="scientific">Puccinia striiformis f. sp. tritici PST-78</name>
    <dbReference type="NCBI Taxonomy" id="1165861"/>
    <lineage>
        <taxon>Eukaryota</taxon>
        <taxon>Fungi</taxon>
        <taxon>Dikarya</taxon>
        <taxon>Basidiomycota</taxon>
        <taxon>Pucciniomycotina</taxon>
        <taxon>Pucciniomycetes</taxon>
        <taxon>Pucciniales</taxon>
        <taxon>Pucciniaceae</taxon>
        <taxon>Puccinia</taxon>
    </lineage>
</organism>
<accession>A0A0L0UKE5</accession>
<evidence type="ECO:0000313" key="2">
    <source>
        <dbReference type="EMBL" id="KNE87513.1"/>
    </source>
</evidence>
<evidence type="ECO:0000256" key="1">
    <source>
        <dbReference type="SAM" id="MobiDB-lite"/>
    </source>
</evidence>
<sequence>GQDVVDALARAAEDKRVAKTSRGSNPSGGTAEVPLDAIPPLSLGELCWQQAASKIFADNMEVDRDL</sequence>
<feature type="non-terminal residue" evidence="2">
    <location>
        <position position="1"/>
    </location>
</feature>
<dbReference type="EMBL" id="AJIL01005096">
    <property type="protein sequence ID" value="KNE87513.1"/>
    <property type="molecule type" value="Genomic_DNA"/>
</dbReference>
<comment type="caution">
    <text evidence="2">The sequence shown here is derived from an EMBL/GenBank/DDBJ whole genome shotgun (WGS) entry which is preliminary data.</text>
</comment>
<reference evidence="3" key="1">
    <citation type="submission" date="2014-03" db="EMBL/GenBank/DDBJ databases">
        <title>The Genome Sequence of Puccinia striiformis f. sp. tritici PST-78.</title>
        <authorList>
            <consortium name="The Broad Institute Genome Sequencing Platform"/>
            <person name="Cuomo C."/>
            <person name="Hulbert S."/>
            <person name="Chen X."/>
            <person name="Walker B."/>
            <person name="Young S.K."/>
            <person name="Zeng Q."/>
            <person name="Gargeya S."/>
            <person name="Fitzgerald M."/>
            <person name="Haas B."/>
            <person name="Abouelleil A."/>
            <person name="Alvarado L."/>
            <person name="Arachchi H.M."/>
            <person name="Berlin A.M."/>
            <person name="Chapman S.B."/>
            <person name="Goldberg J."/>
            <person name="Griggs A."/>
            <person name="Gujja S."/>
            <person name="Hansen M."/>
            <person name="Howarth C."/>
            <person name="Imamovic A."/>
            <person name="Larimer J."/>
            <person name="McCowan C."/>
            <person name="Montmayeur A."/>
            <person name="Murphy C."/>
            <person name="Neiman D."/>
            <person name="Pearson M."/>
            <person name="Priest M."/>
            <person name="Roberts A."/>
            <person name="Saif S."/>
            <person name="Shea T."/>
            <person name="Sisk P."/>
            <person name="Sykes S."/>
            <person name="Wortman J."/>
            <person name="Nusbaum C."/>
            <person name="Birren B."/>
        </authorList>
    </citation>
    <scope>NUCLEOTIDE SEQUENCE [LARGE SCALE GENOMIC DNA]</scope>
    <source>
        <strain evidence="3">race PST-78</strain>
    </source>
</reference>
<proteinExistence type="predicted"/>
<evidence type="ECO:0000313" key="3">
    <source>
        <dbReference type="Proteomes" id="UP000054564"/>
    </source>
</evidence>
<gene>
    <name evidence="2" type="ORF">PSTG_19101</name>
</gene>
<feature type="region of interest" description="Disordered" evidence="1">
    <location>
        <begin position="13"/>
        <end position="33"/>
    </location>
</feature>
<name>A0A0L0UKE5_9BASI</name>
<dbReference type="Proteomes" id="UP000054564">
    <property type="component" value="Unassembled WGS sequence"/>
</dbReference>
<keyword evidence="3" id="KW-1185">Reference proteome</keyword>
<dbReference type="AlphaFoldDB" id="A0A0L0UKE5"/>